<dbReference type="EC" id="1.11.1.-" evidence="1"/>
<keyword evidence="1" id="KW-0575">Peroxidase</keyword>
<evidence type="ECO:0000313" key="1">
    <source>
        <dbReference type="EMBL" id="MDY0406467.1"/>
    </source>
</evidence>
<proteinExistence type="predicted"/>
<accession>A0ABU5CKV3</accession>
<dbReference type="Proteomes" id="UP001228376">
    <property type="component" value="Unassembled WGS sequence"/>
</dbReference>
<dbReference type="PANTHER" id="PTHR42830:SF2">
    <property type="entry name" value="OSMC_OHR FAMILY PROTEIN"/>
    <property type="match status" value="1"/>
</dbReference>
<sequence length="150" mass="15845">MADGKTKLKTVWNGGAKGSGNIKANYLETNIAIPESSGGSGKGAEPKELLITSATACFTMTLTGMLEGRKLPVTQMTVDTESTKSKEEGFKITHSPHITLDIDATEAQVQSAHKAIEIADKRCEVGNLLRKAGVQIKAEGKVSIESDVEG</sequence>
<dbReference type="InterPro" id="IPR015946">
    <property type="entry name" value="KH_dom-like_a/b"/>
</dbReference>
<organism evidence="1 2">
    <name type="scientific">Tigheibacillus jepli</name>
    <dbReference type="NCBI Taxonomy" id="3035914"/>
    <lineage>
        <taxon>Bacteria</taxon>
        <taxon>Bacillati</taxon>
        <taxon>Bacillota</taxon>
        <taxon>Bacilli</taxon>
        <taxon>Bacillales</taxon>
        <taxon>Bacillaceae</taxon>
        <taxon>Tigheibacillus</taxon>
    </lineage>
</organism>
<dbReference type="PANTHER" id="PTHR42830">
    <property type="entry name" value="OSMOTICALLY INDUCIBLE FAMILY PROTEIN"/>
    <property type="match status" value="1"/>
</dbReference>
<dbReference type="SUPFAM" id="SSF82784">
    <property type="entry name" value="OsmC-like"/>
    <property type="match status" value="1"/>
</dbReference>
<comment type="caution">
    <text evidence="1">The sequence shown here is derived from an EMBL/GenBank/DDBJ whole genome shotgun (WGS) entry which is preliminary data.</text>
</comment>
<dbReference type="InterPro" id="IPR003718">
    <property type="entry name" value="OsmC/Ohr_fam"/>
</dbReference>
<keyword evidence="1" id="KW-0560">Oxidoreductase</keyword>
<dbReference type="EMBL" id="JAROCA020000002">
    <property type="protein sequence ID" value="MDY0406467.1"/>
    <property type="molecule type" value="Genomic_DNA"/>
</dbReference>
<dbReference type="InterPro" id="IPR052707">
    <property type="entry name" value="OsmC_Ohr_Peroxiredoxin"/>
</dbReference>
<dbReference type="Pfam" id="PF02566">
    <property type="entry name" value="OsmC"/>
    <property type="match status" value="1"/>
</dbReference>
<name>A0ABU5CKV3_9BACI</name>
<dbReference type="RefSeq" id="WP_306066570.1">
    <property type="nucleotide sequence ID" value="NZ_JAROCA020000002.1"/>
</dbReference>
<protein>
    <submittedName>
        <fullName evidence="1">OsmC family protein</fullName>
        <ecNumber evidence="1">1.11.1.-</ecNumber>
    </submittedName>
</protein>
<gene>
    <name evidence="1" type="ORF">P5G51_014830</name>
</gene>
<reference evidence="1 2" key="1">
    <citation type="submission" date="2023-10" db="EMBL/GenBank/DDBJ databases">
        <title>179-bfca-hs.</title>
        <authorList>
            <person name="Miliotis G."/>
            <person name="Sengupta P."/>
            <person name="Hameed A."/>
            <person name="Chuvochina M."/>
            <person name="Mcdonagh F."/>
            <person name="Simpson A.C."/>
            <person name="Singh N.K."/>
            <person name="Rekha P.D."/>
            <person name="Raman K."/>
            <person name="Hugenholtz P."/>
            <person name="Venkateswaran K."/>
        </authorList>
    </citation>
    <scope>NUCLEOTIDE SEQUENCE [LARGE SCALE GENOMIC DNA]</scope>
    <source>
        <strain evidence="1 2">179-BFC-A-HS</strain>
    </source>
</reference>
<dbReference type="GO" id="GO:0004601">
    <property type="term" value="F:peroxidase activity"/>
    <property type="evidence" value="ECO:0007669"/>
    <property type="project" value="UniProtKB-KW"/>
</dbReference>
<keyword evidence="2" id="KW-1185">Reference proteome</keyword>
<dbReference type="Gene3D" id="3.30.300.20">
    <property type="match status" value="1"/>
</dbReference>
<evidence type="ECO:0000313" key="2">
    <source>
        <dbReference type="Proteomes" id="UP001228376"/>
    </source>
</evidence>
<dbReference type="InterPro" id="IPR036102">
    <property type="entry name" value="OsmC/Ohrsf"/>
</dbReference>